<feature type="transmembrane region" description="Helical" evidence="2">
    <location>
        <begin position="77"/>
        <end position="102"/>
    </location>
</feature>
<keyword evidence="2" id="KW-0472">Membrane</keyword>
<feature type="region of interest" description="Disordered" evidence="1">
    <location>
        <begin position="1"/>
        <end position="71"/>
    </location>
</feature>
<evidence type="ECO:0000313" key="4">
    <source>
        <dbReference type="EMBL" id="MFC5750081.1"/>
    </source>
</evidence>
<gene>
    <name evidence="4" type="ORF">ACFPZN_31020</name>
</gene>
<feature type="compositionally biased region" description="Low complexity" evidence="1">
    <location>
        <begin position="20"/>
        <end position="47"/>
    </location>
</feature>
<evidence type="ECO:0000256" key="2">
    <source>
        <dbReference type="SAM" id="Phobius"/>
    </source>
</evidence>
<organism evidence="4 5">
    <name type="scientific">Actinomadura rugatobispora</name>
    <dbReference type="NCBI Taxonomy" id="1994"/>
    <lineage>
        <taxon>Bacteria</taxon>
        <taxon>Bacillati</taxon>
        <taxon>Actinomycetota</taxon>
        <taxon>Actinomycetes</taxon>
        <taxon>Streptosporangiales</taxon>
        <taxon>Thermomonosporaceae</taxon>
        <taxon>Actinomadura</taxon>
    </lineage>
</organism>
<feature type="transmembrane region" description="Helical" evidence="2">
    <location>
        <begin position="114"/>
        <end position="137"/>
    </location>
</feature>
<feature type="compositionally biased region" description="Pro residues" evidence="1">
    <location>
        <begin position="48"/>
        <end position="68"/>
    </location>
</feature>
<comment type="caution">
    <text evidence="4">The sequence shown here is derived from an EMBL/GenBank/DDBJ whole genome shotgun (WGS) entry which is preliminary data.</text>
</comment>
<protein>
    <submittedName>
        <fullName evidence="4">Septum formation family protein</fullName>
    </submittedName>
</protein>
<evidence type="ECO:0000259" key="3">
    <source>
        <dbReference type="Pfam" id="PF13845"/>
    </source>
</evidence>
<accession>A0ABW1A647</accession>
<evidence type="ECO:0000313" key="5">
    <source>
        <dbReference type="Proteomes" id="UP001596074"/>
    </source>
</evidence>
<keyword evidence="2" id="KW-0812">Transmembrane</keyword>
<dbReference type="Proteomes" id="UP001596074">
    <property type="component" value="Unassembled WGS sequence"/>
</dbReference>
<reference evidence="5" key="1">
    <citation type="journal article" date="2019" name="Int. J. Syst. Evol. Microbiol.">
        <title>The Global Catalogue of Microorganisms (GCM) 10K type strain sequencing project: providing services to taxonomists for standard genome sequencing and annotation.</title>
        <authorList>
            <consortium name="The Broad Institute Genomics Platform"/>
            <consortium name="The Broad Institute Genome Sequencing Center for Infectious Disease"/>
            <person name="Wu L."/>
            <person name="Ma J."/>
        </authorList>
    </citation>
    <scope>NUCLEOTIDE SEQUENCE [LARGE SCALE GENOMIC DNA]</scope>
    <source>
        <strain evidence="5">KCTC 42087</strain>
    </source>
</reference>
<proteinExistence type="predicted"/>
<evidence type="ECO:0000256" key="1">
    <source>
        <dbReference type="SAM" id="MobiDB-lite"/>
    </source>
</evidence>
<dbReference type="EMBL" id="JBHSON010000049">
    <property type="protein sequence ID" value="MFC5750081.1"/>
    <property type="molecule type" value="Genomic_DNA"/>
</dbReference>
<sequence length="386" mass="40961">MTLPPNADEARGSSSGTPGDGSASGWAAPDSSPPGSSTGTPPAGVPDGAPPPASPLPPPAAGQPAPAPHEPRRTNRFAIVALVTGLLGLILFAVGFGIAALVQIGRRGERGKGLAIGGLVAAGAYLVAGFAALAVLVGATAADEADGGGSSAFQLYPKPGQCFDFHGQGDTPETRVVACQRPHDAEMVLTFTFPKGDWPGEQEVSRRATEGCAQRVQARFSTHSPVENGEVNALYPRQFSWRVGDRRVHCAIAAVQGQKLTGPLGSHVRQTRALDELKPGDCFDEPGERETTVKLIPCDRPHDAQITHLFEMRETSYPGDAAVEKIATDGCDSRWERMFGKNPSPVRLEQWYMPPNKESWDLGDRTIMCYATDAKKRPLTRSVVPR</sequence>
<name>A0ABW1A647_9ACTN</name>
<feature type="domain" description="Septum formation-related" evidence="3">
    <location>
        <begin position="231"/>
        <end position="369"/>
    </location>
</feature>
<feature type="domain" description="Septum formation-related" evidence="3">
    <location>
        <begin position="157"/>
        <end position="218"/>
    </location>
</feature>
<dbReference type="Pfam" id="PF13845">
    <property type="entry name" value="Septum_form"/>
    <property type="match status" value="2"/>
</dbReference>
<keyword evidence="5" id="KW-1185">Reference proteome</keyword>
<dbReference type="InterPro" id="IPR026004">
    <property type="entry name" value="Septum_form"/>
</dbReference>
<dbReference type="RefSeq" id="WP_378285809.1">
    <property type="nucleotide sequence ID" value="NZ_JBHSON010000049.1"/>
</dbReference>
<keyword evidence="2" id="KW-1133">Transmembrane helix</keyword>